<evidence type="ECO:0000256" key="1">
    <source>
        <dbReference type="SAM" id="Coils"/>
    </source>
</evidence>
<feature type="region of interest" description="Disordered" evidence="2">
    <location>
        <begin position="1"/>
        <end position="118"/>
    </location>
</feature>
<organism evidence="3 4">
    <name type="scientific">Mycena indigotica</name>
    <dbReference type="NCBI Taxonomy" id="2126181"/>
    <lineage>
        <taxon>Eukaryota</taxon>
        <taxon>Fungi</taxon>
        <taxon>Dikarya</taxon>
        <taxon>Basidiomycota</taxon>
        <taxon>Agaricomycotina</taxon>
        <taxon>Agaricomycetes</taxon>
        <taxon>Agaricomycetidae</taxon>
        <taxon>Agaricales</taxon>
        <taxon>Marasmiineae</taxon>
        <taxon>Mycenaceae</taxon>
        <taxon>Mycena</taxon>
    </lineage>
</organism>
<protein>
    <submittedName>
        <fullName evidence="3">Myb-like domain-containing protein</fullName>
    </submittedName>
</protein>
<dbReference type="GeneID" id="59350658"/>
<dbReference type="AlphaFoldDB" id="A0A8H6S3R8"/>
<dbReference type="Proteomes" id="UP000636479">
    <property type="component" value="Unassembled WGS sequence"/>
</dbReference>
<evidence type="ECO:0000313" key="4">
    <source>
        <dbReference type="Proteomes" id="UP000636479"/>
    </source>
</evidence>
<feature type="compositionally biased region" description="Pro residues" evidence="2">
    <location>
        <begin position="17"/>
        <end position="26"/>
    </location>
</feature>
<feature type="coiled-coil region" evidence="1">
    <location>
        <begin position="370"/>
        <end position="406"/>
    </location>
</feature>
<dbReference type="RefSeq" id="XP_037215068.1">
    <property type="nucleotide sequence ID" value="XM_037368142.1"/>
</dbReference>
<gene>
    <name evidence="3" type="ORF">MIND_01161900</name>
</gene>
<proteinExistence type="predicted"/>
<keyword evidence="4" id="KW-1185">Reference proteome</keyword>
<keyword evidence="1" id="KW-0175">Coiled coil</keyword>
<reference evidence="3" key="1">
    <citation type="submission" date="2020-05" db="EMBL/GenBank/DDBJ databases">
        <title>Mycena genomes resolve the evolution of fungal bioluminescence.</title>
        <authorList>
            <person name="Tsai I.J."/>
        </authorList>
    </citation>
    <scope>NUCLEOTIDE SEQUENCE</scope>
    <source>
        <strain evidence="3">171206Taipei</strain>
    </source>
</reference>
<feature type="region of interest" description="Disordered" evidence="2">
    <location>
        <begin position="272"/>
        <end position="316"/>
    </location>
</feature>
<comment type="caution">
    <text evidence="3">The sequence shown here is derived from an EMBL/GenBank/DDBJ whole genome shotgun (WGS) entry which is preliminary data.</text>
</comment>
<sequence length="419" mass="46637">MPIQTCKQRRAAGVASPPTPHTPPTSPRNRRTATKPTMEASLDPPVITPPARHSPDWDIPSGGFPTPDEERLSPFVPSDSGSRESSPEAEAEGMSGSEDDDEQLSSDRGVPTTAVSNARSPRWLPWQDRALVQSIDVVRPFEADRGDDTAQAWQRVAVELFTATTANGTAVNRTSEACRGRFRLILKAHRKQQTRAKQLTGAVEDVDEHVKLLDDIVDFLDGQQTSKVKKTSAARTKAAVEDVGGKEMRDAAMRGLVRGSGLTDVAKLEGSTIREKQGQRRALKRRHAADDDSDKENNSAGSGNDCDRSVAPKRRRRNQLMEMLDNRVEHDTKLLKDAQAVDERRHKQNLKYQEKSLALQEKVAGGMDMLARAQAQMLDMQRRNAEDEIQRRQEETERRLADAERTNMMLMAMMKKSAD</sequence>
<dbReference type="EMBL" id="JACAZF010000011">
    <property type="protein sequence ID" value="KAF7292640.1"/>
    <property type="molecule type" value="Genomic_DNA"/>
</dbReference>
<evidence type="ECO:0000313" key="3">
    <source>
        <dbReference type="EMBL" id="KAF7292640.1"/>
    </source>
</evidence>
<accession>A0A8H6S3R8</accession>
<dbReference type="OrthoDB" id="3265199at2759"/>
<feature type="compositionally biased region" description="Acidic residues" evidence="2">
    <location>
        <begin position="87"/>
        <end position="104"/>
    </location>
</feature>
<name>A0A8H6S3R8_9AGAR</name>
<evidence type="ECO:0000256" key="2">
    <source>
        <dbReference type="SAM" id="MobiDB-lite"/>
    </source>
</evidence>